<dbReference type="Proteomes" id="UP000041254">
    <property type="component" value="Unassembled WGS sequence"/>
</dbReference>
<proteinExistence type="predicted"/>
<keyword evidence="2" id="KW-1185">Reference proteome</keyword>
<dbReference type="InParanoid" id="A0A0G4EHY0"/>
<name>A0A0G4EHY0_VITBC</name>
<protein>
    <submittedName>
        <fullName evidence="1">Uncharacterized protein</fullName>
    </submittedName>
</protein>
<sequence length="111" mass="11928">MGYSSIPHYDESCCYAPPVGTIFGCCCESASSASFVAECGQCSVSSRRRDGTSKGSEELAGLARIAGDVTHAKRKSTMRQRRDAPNWLTATWSALHSKMSAIITRMTTPTS</sequence>
<gene>
    <name evidence="1" type="ORF">Vbra_11979</name>
</gene>
<evidence type="ECO:0000313" key="1">
    <source>
        <dbReference type="EMBL" id="CEL95549.1"/>
    </source>
</evidence>
<dbReference type="AlphaFoldDB" id="A0A0G4EHY0"/>
<evidence type="ECO:0000313" key="2">
    <source>
        <dbReference type="Proteomes" id="UP000041254"/>
    </source>
</evidence>
<dbReference type="EMBL" id="CDMY01000228">
    <property type="protein sequence ID" value="CEL95549.1"/>
    <property type="molecule type" value="Genomic_DNA"/>
</dbReference>
<dbReference type="VEuPathDB" id="CryptoDB:Vbra_11979"/>
<organism evidence="1 2">
    <name type="scientific">Vitrella brassicaformis (strain CCMP3155)</name>
    <dbReference type="NCBI Taxonomy" id="1169540"/>
    <lineage>
        <taxon>Eukaryota</taxon>
        <taxon>Sar</taxon>
        <taxon>Alveolata</taxon>
        <taxon>Colpodellida</taxon>
        <taxon>Vitrellaceae</taxon>
        <taxon>Vitrella</taxon>
    </lineage>
</organism>
<reference evidence="1 2" key="1">
    <citation type="submission" date="2014-11" db="EMBL/GenBank/DDBJ databases">
        <authorList>
            <person name="Zhu J."/>
            <person name="Qi W."/>
            <person name="Song R."/>
        </authorList>
    </citation>
    <scope>NUCLEOTIDE SEQUENCE [LARGE SCALE GENOMIC DNA]</scope>
</reference>
<accession>A0A0G4EHY0</accession>